<dbReference type="PANTHER" id="PTHR31087:SF161">
    <property type="entry name" value="TUBBY C 2 FAMILY PROTEIN"/>
    <property type="match status" value="1"/>
</dbReference>
<sequence>MYLIKERFFDIGDDFDITDEDGRLVLHVDGKVLSLRGRLVIEDPSGRELASVHRQLVSLRETYTITVGDQKAAEVKKKFFTPFGDRFTIDVPGPDDLEMKGDLFDHEYVVERGGREVANVSKRWLTFRDTYAVRVADGEDHLLILAAVLSLDLAAARKKDD</sequence>
<protein>
    <submittedName>
        <fullName evidence="2">LURP-one-related family protein</fullName>
    </submittedName>
</protein>
<proteinExistence type="inferred from homology"/>
<comment type="caution">
    <text evidence="2">The sequence shown here is derived from an EMBL/GenBank/DDBJ whole genome shotgun (WGS) entry which is preliminary data.</text>
</comment>
<dbReference type="InterPro" id="IPR038595">
    <property type="entry name" value="LOR_sf"/>
</dbReference>
<keyword evidence="3" id="KW-1185">Reference proteome</keyword>
<comment type="similarity">
    <text evidence="1">Belongs to the LOR family.</text>
</comment>
<reference evidence="2 3" key="1">
    <citation type="submission" date="2021-05" db="EMBL/GenBank/DDBJ databases">
        <title>Kineosporia and Streptomyces sp. nov. two new marine actinobacteria isolated from Coral.</title>
        <authorList>
            <person name="Buangrab K."/>
            <person name="Sutthacheep M."/>
            <person name="Yeemin T."/>
            <person name="Harunari E."/>
            <person name="Igarashi Y."/>
            <person name="Kanchanasin P."/>
            <person name="Tanasupawat S."/>
            <person name="Phongsopitanun W."/>
        </authorList>
    </citation>
    <scope>NUCLEOTIDE SEQUENCE [LARGE SCALE GENOMIC DNA]</scope>
    <source>
        <strain evidence="2 3">J2-2</strain>
    </source>
</reference>
<dbReference type="InterPro" id="IPR007612">
    <property type="entry name" value="LOR"/>
</dbReference>
<dbReference type="PANTHER" id="PTHR31087">
    <property type="match status" value="1"/>
</dbReference>
<name>A0ABS5TIK9_9ACTN</name>
<dbReference type="SUPFAM" id="SSF54518">
    <property type="entry name" value="Tubby C-terminal domain-like"/>
    <property type="match status" value="1"/>
</dbReference>
<dbReference type="Proteomes" id="UP001197247">
    <property type="component" value="Unassembled WGS sequence"/>
</dbReference>
<evidence type="ECO:0000313" key="3">
    <source>
        <dbReference type="Proteomes" id="UP001197247"/>
    </source>
</evidence>
<evidence type="ECO:0000256" key="1">
    <source>
        <dbReference type="ARBA" id="ARBA00005437"/>
    </source>
</evidence>
<dbReference type="EMBL" id="JAHBAY010000007">
    <property type="protein sequence ID" value="MBT0770941.1"/>
    <property type="molecule type" value="Genomic_DNA"/>
</dbReference>
<dbReference type="RefSeq" id="WP_214157224.1">
    <property type="nucleotide sequence ID" value="NZ_JAHBAY010000007.1"/>
</dbReference>
<gene>
    <name evidence="2" type="ORF">KIH74_18525</name>
</gene>
<dbReference type="Pfam" id="PF04525">
    <property type="entry name" value="LOR"/>
    <property type="match status" value="1"/>
</dbReference>
<accession>A0ABS5TIK9</accession>
<dbReference type="InterPro" id="IPR025659">
    <property type="entry name" value="Tubby-like_C"/>
</dbReference>
<dbReference type="Gene3D" id="2.40.160.200">
    <property type="entry name" value="LURP1-related"/>
    <property type="match status" value="1"/>
</dbReference>
<evidence type="ECO:0000313" key="2">
    <source>
        <dbReference type="EMBL" id="MBT0770941.1"/>
    </source>
</evidence>
<organism evidence="2 3">
    <name type="scientific">Kineosporia corallincola</name>
    <dbReference type="NCBI Taxonomy" id="2835133"/>
    <lineage>
        <taxon>Bacteria</taxon>
        <taxon>Bacillati</taxon>
        <taxon>Actinomycetota</taxon>
        <taxon>Actinomycetes</taxon>
        <taxon>Kineosporiales</taxon>
        <taxon>Kineosporiaceae</taxon>
        <taxon>Kineosporia</taxon>
    </lineage>
</organism>